<dbReference type="EMBL" id="CADCTU010000376">
    <property type="protein sequence ID" value="CAA9313678.1"/>
    <property type="molecule type" value="Genomic_DNA"/>
</dbReference>
<dbReference type="AlphaFoldDB" id="A0A6J4KUF4"/>
<evidence type="ECO:0000313" key="2">
    <source>
        <dbReference type="EMBL" id="CAA9313678.1"/>
    </source>
</evidence>
<sequence length="45" mass="4384">MRAPAAGDGARRGPREGANIGGAPAAINARRAAPRRAPHAAGLGV</sequence>
<accession>A0A6J4KUF4</accession>
<reference evidence="2" key="1">
    <citation type="submission" date="2020-02" db="EMBL/GenBank/DDBJ databases">
        <authorList>
            <person name="Meier V. D."/>
        </authorList>
    </citation>
    <scope>NUCLEOTIDE SEQUENCE</scope>
    <source>
        <strain evidence="2">AVDCRST_MAG11</strain>
    </source>
</reference>
<name>A0A6J4KUF4_9BACT</name>
<feature type="region of interest" description="Disordered" evidence="1">
    <location>
        <begin position="1"/>
        <end position="45"/>
    </location>
</feature>
<evidence type="ECO:0000256" key="1">
    <source>
        <dbReference type="SAM" id="MobiDB-lite"/>
    </source>
</evidence>
<protein>
    <submittedName>
        <fullName evidence="2">Uncharacterized protein</fullName>
    </submittedName>
</protein>
<organism evidence="2">
    <name type="scientific">uncultured Gemmatimonadaceae bacterium</name>
    <dbReference type="NCBI Taxonomy" id="246130"/>
    <lineage>
        <taxon>Bacteria</taxon>
        <taxon>Pseudomonadati</taxon>
        <taxon>Gemmatimonadota</taxon>
        <taxon>Gemmatimonadia</taxon>
        <taxon>Gemmatimonadales</taxon>
        <taxon>Gemmatimonadaceae</taxon>
        <taxon>environmental samples</taxon>
    </lineage>
</organism>
<gene>
    <name evidence="2" type="ORF">AVDCRST_MAG11-1662</name>
</gene>
<feature type="compositionally biased region" description="Low complexity" evidence="1">
    <location>
        <begin position="16"/>
        <end position="31"/>
    </location>
</feature>
<proteinExistence type="predicted"/>